<dbReference type="PROSITE" id="PS50075">
    <property type="entry name" value="CARRIER"/>
    <property type="match status" value="1"/>
</dbReference>
<evidence type="ECO:0000259" key="5">
    <source>
        <dbReference type="PROSITE" id="PS50075"/>
    </source>
</evidence>
<accession>A0A7I7T5M6</accession>
<keyword evidence="7" id="KW-1185">Reference proteome</keyword>
<dbReference type="GO" id="GO:0016874">
    <property type="term" value="F:ligase activity"/>
    <property type="evidence" value="ECO:0007669"/>
    <property type="project" value="UniProtKB-KW"/>
</dbReference>
<keyword evidence="4" id="KW-0436">Ligase</keyword>
<dbReference type="GO" id="GO:0044550">
    <property type="term" value="P:secondary metabolite biosynthetic process"/>
    <property type="evidence" value="ECO:0007669"/>
    <property type="project" value="TreeGrafter"/>
</dbReference>
<organism evidence="6 7">
    <name type="scientific">Mycolicibacterium helvum</name>
    <dbReference type="NCBI Taxonomy" id="1534349"/>
    <lineage>
        <taxon>Bacteria</taxon>
        <taxon>Bacillati</taxon>
        <taxon>Actinomycetota</taxon>
        <taxon>Actinomycetes</taxon>
        <taxon>Mycobacteriales</taxon>
        <taxon>Mycobacteriaceae</taxon>
        <taxon>Mycolicibacterium</taxon>
    </lineage>
</organism>
<dbReference type="FunFam" id="1.10.1200.10:FF:000016">
    <property type="entry name" value="Non-ribosomal peptide synthase"/>
    <property type="match status" value="1"/>
</dbReference>
<dbReference type="EMBL" id="AP022596">
    <property type="protein sequence ID" value="BBY63555.1"/>
    <property type="molecule type" value="Genomic_DNA"/>
</dbReference>
<reference evidence="6 7" key="1">
    <citation type="journal article" date="2019" name="Emerg. Microbes Infect.">
        <title>Comprehensive subspecies identification of 175 nontuberculous mycobacteria species based on 7547 genomic profiles.</title>
        <authorList>
            <person name="Matsumoto Y."/>
            <person name="Kinjo T."/>
            <person name="Motooka D."/>
            <person name="Nabeya D."/>
            <person name="Jung N."/>
            <person name="Uechi K."/>
            <person name="Horii T."/>
            <person name="Iida T."/>
            <person name="Fujita J."/>
            <person name="Nakamura S."/>
        </authorList>
    </citation>
    <scope>NUCLEOTIDE SEQUENCE [LARGE SCALE GENOMIC DNA]</scope>
    <source>
        <strain evidence="6 7">JCM 30396</strain>
    </source>
</reference>
<protein>
    <recommendedName>
        <fullName evidence="5">Carrier domain-containing protein</fullName>
    </recommendedName>
</protein>
<dbReference type="AlphaFoldDB" id="A0A7I7T5M6"/>
<dbReference type="Proteomes" id="UP000467148">
    <property type="component" value="Chromosome"/>
</dbReference>
<feature type="domain" description="Carrier" evidence="5">
    <location>
        <begin position="93"/>
        <end position="170"/>
    </location>
</feature>
<evidence type="ECO:0000256" key="3">
    <source>
        <dbReference type="ARBA" id="ARBA00022553"/>
    </source>
</evidence>
<sequence length="210" mass="22046">MTDVTDVIAAPRSPIEAAWWTELPPGVVPADVVAQLAAAVPERVGADYLVYERDGSWTLAIGTRASIELDRDECRISDDGPVVSRPRTGRSAAALAEALDTVLASIITADVGVSRVGADDDFFSLGGDSALATTVVARIRQRLDVSGVSVADIFATRTVAGSANRLRELEPAERLDEIAELYLEVAGMDTAEVAMAPTTAGERAALRLPG</sequence>
<dbReference type="Gene3D" id="1.10.1200.10">
    <property type="entry name" value="ACP-like"/>
    <property type="match status" value="1"/>
</dbReference>
<evidence type="ECO:0000256" key="1">
    <source>
        <dbReference type="ARBA" id="ARBA00001957"/>
    </source>
</evidence>
<dbReference type="GO" id="GO:0043041">
    <property type="term" value="P:amino acid activation for nonribosomal peptide biosynthetic process"/>
    <property type="evidence" value="ECO:0007669"/>
    <property type="project" value="TreeGrafter"/>
</dbReference>
<dbReference type="PANTHER" id="PTHR45527">
    <property type="entry name" value="NONRIBOSOMAL PEPTIDE SYNTHETASE"/>
    <property type="match status" value="1"/>
</dbReference>
<dbReference type="InterPro" id="IPR009081">
    <property type="entry name" value="PP-bd_ACP"/>
</dbReference>
<evidence type="ECO:0000256" key="2">
    <source>
        <dbReference type="ARBA" id="ARBA00022450"/>
    </source>
</evidence>
<dbReference type="PANTHER" id="PTHR45527:SF10">
    <property type="entry name" value="PYOCHELIN SYNTHASE PCHF"/>
    <property type="match status" value="1"/>
</dbReference>
<name>A0A7I7T5M6_9MYCO</name>
<dbReference type="GO" id="GO:0000036">
    <property type="term" value="F:acyl carrier activity"/>
    <property type="evidence" value="ECO:0007669"/>
    <property type="project" value="TreeGrafter"/>
</dbReference>
<comment type="cofactor">
    <cofactor evidence="1">
        <name>pantetheine 4'-phosphate</name>
        <dbReference type="ChEBI" id="CHEBI:47942"/>
    </cofactor>
</comment>
<evidence type="ECO:0000313" key="7">
    <source>
        <dbReference type="Proteomes" id="UP000467148"/>
    </source>
</evidence>
<dbReference type="Pfam" id="PF00550">
    <property type="entry name" value="PP-binding"/>
    <property type="match status" value="1"/>
</dbReference>
<keyword evidence="2" id="KW-0596">Phosphopantetheine</keyword>
<keyword evidence="3" id="KW-0597">Phosphoprotein</keyword>
<dbReference type="InterPro" id="IPR036736">
    <property type="entry name" value="ACP-like_sf"/>
</dbReference>
<evidence type="ECO:0000313" key="6">
    <source>
        <dbReference type="EMBL" id="BBY63555.1"/>
    </source>
</evidence>
<dbReference type="RefSeq" id="WP_163747207.1">
    <property type="nucleotide sequence ID" value="NZ_AP022596.1"/>
</dbReference>
<dbReference type="SUPFAM" id="SSF47336">
    <property type="entry name" value="ACP-like"/>
    <property type="match status" value="1"/>
</dbReference>
<dbReference type="GO" id="GO:0005737">
    <property type="term" value="C:cytoplasm"/>
    <property type="evidence" value="ECO:0007669"/>
    <property type="project" value="TreeGrafter"/>
</dbReference>
<gene>
    <name evidence="6" type="ORF">MHEL_17980</name>
</gene>
<dbReference type="GO" id="GO:0031177">
    <property type="term" value="F:phosphopantetheine binding"/>
    <property type="evidence" value="ECO:0007669"/>
    <property type="project" value="TreeGrafter"/>
</dbReference>
<proteinExistence type="predicted"/>
<dbReference type="KEGG" id="mhev:MHEL_17980"/>
<evidence type="ECO:0000256" key="4">
    <source>
        <dbReference type="ARBA" id="ARBA00022598"/>
    </source>
</evidence>